<evidence type="ECO:0000256" key="4">
    <source>
        <dbReference type="ARBA" id="ARBA00022833"/>
    </source>
</evidence>
<feature type="coiled-coil region" evidence="6">
    <location>
        <begin position="475"/>
        <end position="502"/>
    </location>
</feature>
<evidence type="ECO:0000256" key="2">
    <source>
        <dbReference type="ARBA" id="ARBA00022723"/>
    </source>
</evidence>
<keyword evidence="6" id="KW-0175">Coiled coil</keyword>
<protein>
    <submittedName>
        <fullName evidence="9">PHD finger protein 11</fullName>
    </submittedName>
</protein>
<accession>A0A1A8EVE3</accession>
<dbReference type="GO" id="GO:0008270">
    <property type="term" value="F:zinc ion binding"/>
    <property type="evidence" value="ECO:0007669"/>
    <property type="project" value="UniProtKB-KW"/>
</dbReference>
<feature type="region of interest" description="Disordered" evidence="7">
    <location>
        <begin position="326"/>
        <end position="354"/>
    </location>
</feature>
<feature type="compositionally biased region" description="Low complexity" evidence="7">
    <location>
        <begin position="173"/>
        <end position="193"/>
    </location>
</feature>
<keyword evidence="4" id="KW-0862">Zinc</keyword>
<reference evidence="9" key="2">
    <citation type="submission" date="2016-06" db="EMBL/GenBank/DDBJ databases">
        <title>The genome of a short-lived fish provides insights into sex chromosome evolution and the genetic control of aging.</title>
        <authorList>
            <person name="Reichwald K."/>
            <person name="Felder M."/>
            <person name="Petzold A."/>
            <person name="Koch P."/>
            <person name="Groth M."/>
            <person name="Platzer M."/>
        </authorList>
    </citation>
    <scope>NUCLEOTIDE SEQUENCE</scope>
    <source>
        <tissue evidence="9">Brain</tissue>
    </source>
</reference>
<evidence type="ECO:0000259" key="8">
    <source>
        <dbReference type="PROSITE" id="PS51805"/>
    </source>
</evidence>
<reference evidence="9" key="1">
    <citation type="submission" date="2016-05" db="EMBL/GenBank/DDBJ databases">
        <authorList>
            <person name="Lavstsen T."/>
            <person name="Jespersen J.S."/>
        </authorList>
    </citation>
    <scope>NUCLEOTIDE SEQUENCE</scope>
    <source>
        <tissue evidence="9">Brain</tissue>
    </source>
</reference>
<comment type="subcellular location">
    <subcellularLocation>
        <location evidence="1">Nucleus</location>
    </subcellularLocation>
</comment>
<dbReference type="InterPro" id="IPR013083">
    <property type="entry name" value="Znf_RING/FYVE/PHD"/>
</dbReference>
<evidence type="ECO:0000313" key="9">
    <source>
        <dbReference type="EMBL" id="SBQ50822.1"/>
    </source>
</evidence>
<evidence type="ECO:0000256" key="1">
    <source>
        <dbReference type="ARBA" id="ARBA00004123"/>
    </source>
</evidence>
<dbReference type="PANTHER" id="PTHR12420">
    <property type="entry name" value="PHD FINGER PROTEIN"/>
    <property type="match status" value="1"/>
</dbReference>
<proteinExistence type="predicted"/>
<sequence>MLMQTSAQVAMTRDRFTCCVLCERSEETKITGALSTKAGLTAHQNCLLFASGLACTSDKPEFDDLFGFPVEEVKKEVKRGRKLSCFRCKKRGAVSGCDVKRCQKSFHFPCAVEDEAEIIENSGKEEFRLFCFKHSHTNSVNEFTKSQSPNNSKKARRSQHAPSSYKRKSNGESSAGQRSPSVSSSSTSLAKSTSSKRRLSYSERSETKKKKAKRLHSDSSSNSDPGALIPPIESDLDESTPPLSEEKTLRFARGPSNSRDSEIPIGDRVEEVVTSDVKNHDVSIHSDAESESLLPLVFSHGQLQPNQEVICLEKEVQTIKRELDFSPAPSPTHSLEKLADEPVPEAPPSQWEFSPIPASSRCTSSSIELAVCEPTCVTYISSSYSSPVPASDPPVSPLEELPSDPNPPQAPPSDPDPINSAGFWRKCNVARCTQALFSEFIKEMNEICRRIQSDQASQEDYDNALSVMKASGRLKAFVDKQQEELQRKQAELQEAAAAMKDVVSGASVLMG</sequence>
<evidence type="ECO:0000256" key="3">
    <source>
        <dbReference type="ARBA" id="ARBA00022771"/>
    </source>
</evidence>
<dbReference type="Gene3D" id="3.30.40.10">
    <property type="entry name" value="Zinc/RING finger domain, C3HC4 (zinc finger)"/>
    <property type="match status" value="1"/>
</dbReference>
<dbReference type="PROSITE" id="PS51805">
    <property type="entry name" value="EPHD"/>
    <property type="match status" value="1"/>
</dbReference>
<dbReference type="InterPro" id="IPR001965">
    <property type="entry name" value="Znf_PHD"/>
</dbReference>
<keyword evidence="2" id="KW-0479">Metal-binding</keyword>
<feature type="region of interest" description="Disordered" evidence="7">
    <location>
        <begin position="383"/>
        <end position="419"/>
    </location>
</feature>
<feature type="compositionally biased region" description="Polar residues" evidence="7">
    <location>
        <begin position="141"/>
        <end position="152"/>
    </location>
</feature>
<dbReference type="PANTHER" id="PTHR12420:SF4">
    <property type="entry name" value="PHD FINGER PROTEIN 11"/>
    <property type="match status" value="1"/>
</dbReference>
<keyword evidence="5" id="KW-0539">Nucleus</keyword>
<feature type="region of interest" description="Disordered" evidence="7">
    <location>
        <begin position="141"/>
        <end position="268"/>
    </location>
</feature>
<keyword evidence="3" id="KW-0863">Zinc-finger</keyword>
<dbReference type="EMBL" id="HAEB01004295">
    <property type="protein sequence ID" value="SBQ50822.1"/>
    <property type="molecule type" value="Transcribed_RNA"/>
</dbReference>
<dbReference type="InterPro" id="IPR051188">
    <property type="entry name" value="PHD-type_Zinc_Finger"/>
</dbReference>
<dbReference type="Pfam" id="PF13771">
    <property type="entry name" value="zf-HC5HC2H"/>
    <property type="match status" value="1"/>
</dbReference>
<evidence type="ECO:0000256" key="6">
    <source>
        <dbReference type="SAM" id="Coils"/>
    </source>
</evidence>
<name>A0A1A8EVE3_9TELE</name>
<feature type="compositionally biased region" description="Pro residues" evidence="7">
    <location>
        <begin position="404"/>
        <end position="415"/>
    </location>
</feature>
<organism evidence="9">
    <name type="scientific">Nothobranchius korthausae</name>
    <dbReference type="NCBI Taxonomy" id="1143690"/>
    <lineage>
        <taxon>Eukaryota</taxon>
        <taxon>Metazoa</taxon>
        <taxon>Chordata</taxon>
        <taxon>Craniata</taxon>
        <taxon>Vertebrata</taxon>
        <taxon>Euteleostomi</taxon>
        <taxon>Actinopterygii</taxon>
        <taxon>Neopterygii</taxon>
        <taxon>Teleostei</taxon>
        <taxon>Neoteleostei</taxon>
        <taxon>Acanthomorphata</taxon>
        <taxon>Ovalentaria</taxon>
        <taxon>Atherinomorphae</taxon>
        <taxon>Cyprinodontiformes</taxon>
        <taxon>Nothobranchiidae</taxon>
        <taxon>Nothobranchius</taxon>
    </lineage>
</organism>
<evidence type="ECO:0000256" key="5">
    <source>
        <dbReference type="ARBA" id="ARBA00023242"/>
    </source>
</evidence>
<dbReference type="InterPro" id="IPR034732">
    <property type="entry name" value="EPHD"/>
</dbReference>
<feature type="domain" description="PHD-type" evidence="8">
    <location>
        <begin position="16"/>
        <end position="135"/>
    </location>
</feature>
<dbReference type="SMART" id="SM00249">
    <property type="entry name" value="PHD"/>
    <property type="match status" value="1"/>
</dbReference>
<evidence type="ECO:0000256" key="7">
    <source>
        <dbReference type="SAM" id="MobiDB-lite"/>
    </source>
</evidence>
<feature type="compositionally biased region" description="Basic and acidic residues" evidence="7">
    <location>
        <begin position="259"/>
        <end position="268"/>
    </location>
</feature>
<dbReference type="GO" id="GO:0005634">
    <property type="term" value="C:nucleus"/>
    <property type="evidence" value="ECO:0007669"/>
    <property type="project" value="UniProtKB-SubCell"/>
</dbReference>
<gene>
    <name evidence="9" type="primary">PHF11</name>
</gene>
<dbReference type="AlphaFoldDB" id="A0A1A8EVE3"/>
<dbReference type="EMBL" id="HAEC01009926">
    <property type="protein sequence ID" value="SBQ78142.1"/>
    <property type="molecule type" value="Transcribed_RNA"/>
</dbReference>